<name>A0A380CT14_SPHSI</name>
<evidence type="ECO:0000313" key="2">
    <source>
        <dbReference type="Proteomes" id="UP000254893"/>
    </source>
</evidence>
<protein>
    <recommendedName>
        <fullName evidence="3">DUF4249 domain-containing protein</fullName>
    </recommendedName>
</protein>
<reference evidence="1 2" key="1">
    <citation type="submission" date="2018-06" db="EMBL/GenBank/DDBJ databases">
        <authorList>
            <consortium name="Pathogen Informatics"/>
            <person name="Doyle S."/>
        </authorList>
    </citation>
    <scope>NUCLEOTIDE SEQUENCE [LARGE SCALE GENOMIC DNA]</scope>
    <source>
        <strain evidence="1 2">NCTC11388</strain>
    </source>
</reference>
<dbReference type="RefSeq" id="WP_115171416.1">
    <property type="nucleotide sequence ID" value="NZ_UGYW01000002.1"/>
</dbReference>
<dbReference type="PROSITE" id="PS51257">
    <property type="entry name" value="PROKAR_LIPOPROTEIN"/>
    <property type="match status" value="1"/>
</dbReference>
<dbReference type="EMBL" id="UGYW01000002">
    <property type="protein sequence ID" value="SUJ27059.1"/>
    <property type="molecule type" value="Genomic_DNA"/>
</dbReference>
<proteinExistence type="predicted"/>
<sequence length="259" mass="29094">MQRIYYIVLLFSVLLVSCEDKIDINLNDASPKVVIVGDLSNLSDQHQIRVSKTIAFNQPANSIPVNDATVQVTEVGGRTYTFQLNDQNGNYSVRNMQLRVGRSYKLSVTVDGQVYESLSSVPPYVEVEKFGLKQEDIFGETYKYVVFTFTDPVGVENYYRYLISVNKKKMEFAAVLSDKFNDGLSVSHDIANEDNDLFTGDEVVIRRQCIDKGVYRYWNDFQLTNPGSASPANPTSNITNGALGYFSTSSAKEYSTIIE</sequence>
<dbReference type="AlphaFoldDB" id="A0A380CT14"/>
<evidence type="ECO:0000313" key="1">
    <source>
        <dbReference type="EMBL" id="SUJ27059.1"/>
    </source>
</evidence>
<dbReference type="Proteomes" id="UP000254893">
    <property type="component" value="Unassembled WGS sequence"/>
</dbReference>
<evidence type="ECO:0008006" key="3">
    <source>
        <dbReference type="Google" id="ProtNLM"/>
    </source>
</evidence>
<accession>A0A380CT14</accession>
<dbReference type="Pfam" id="PF14054">
    <property type="entry name" value="DUF4249"/>
    <property type="match status" value="1"/>
</dbReference>
<gene>
    <name evidence="1" type="ORF">NCTC11388_04065</name>
</gene>
<organism evidence="1 2">
    <name type="scientific">Sphingobacterium spiritivorum</name>
    <name type="common">Flavobacterium spiritivorum</name>
    <dbReference type="NCBI Taxonomy" id="258"/>
    <lineage>
        <taxon>Bacteria</taxon>
        <taxon>Pseudomonadati</taxon>
        <taxon>Bacteroidota</taxon>
        <taxon>Sphingobacteriia</taxon>
        <taxon>Sphingobacteriales</taxon>
        <taxon>Sphingobacteriaceae</taxon>
        <taxon>Sphingobacterium</taxon>
    </lineage>
</organism>
<dbReference type="InterPro" id="IPR025345">
    <property type="entry name" value="DUF4249"/>
</dbReference>